<dbReference type="Proteomes" id="UP000447873">
    <property type="component" value="Unassembled WGS sequence"/>
</dbReference>
<feature type="compositionally biased region" description="Polar residues" evidence="2">
    <location>
        <begin position="848"/>
        <end position="874"/>
    </location>
</feature>
<feature type="compositionally biased region" description="Polar residues" evidence="2">
    <location>
        <begin position="580"/>
        <end position="592"/>
    </location>
</feature>
<gene>
    <name evidence="4" type="ORF">EG327_010631</name>
    <name evidence="5" type="ORF">EG328_003793</name>
</gene>
<feature type="compositionally biased region" description="Acidic residues" evidence="2">
    <location>
        <begin position="1309"/>
        <end position="1322"/>
    </location>
</feature>
<feature type="region of interest" description="Disordered" evidence="2">
    <location>
        <begin position="1334"/>
        <end position="1482"/>
    </location>
</feature>
<evidence type="ECO:0000256" key="1">
    <source>
        <dbReference type="PROSITE-ProRule" id="PRU00042"/>
    </source>
</evidence>
<feature type="compositionally biased region" description="Acidic residues" evidence="2">
    <location>
        <begin position="1273"/>
        <end position="1296"/>
    </location>
</feature>
<feature type="region of interest" description="Disordered" evidence="2">
    <location>
        <begin position="729"/>
        <end position="882"/>
    </location>
</feature>
<evidence type="ECO:0000256" key="2">
    <source>
        <dbReference type="SAM" id="MobiDB-lite"/>
    </source>
</evidence>
<keyword evidence="1" id="KW-0862">Zinc</keyword>
<dbReference type="PROSITE" id="PS00028">
    <property type="entry name" value="ZINC_FINGER_C2H2_1"/>
    <property type="match status" value="2"/>
</dbReference>
<feature type="compositionally biased region" description="Acidic residues" evidence="2">
    <location>
        <begin position="1005"/>
        <end position="1031"/>
    </location>
</feature>
<dbReference type="InterPro" id="IPR013087">
    <property type="entry name" value="Znf_C2H2_type"/>
</dbReference>
<evidence type="ECO:0000259" key="3">
    <source>
        <dbReference type="PROSITE" id="PS50157"/>
    </source>
</evidence>
<feature type="compositionally biased region" description="Acidic residues" evidence="2">
    <location>
        <begin position="1375"/>
        <end position="1393"/>
    </location>
</feature>
<sequence>MTLCMPRSVERPAMVQGLLTPARTPPKIPLSFLETTGFTQVVPQTPYLSPQSGSMDSVASSLTLHFEKEQLETELDGVLEVEDEKLVRRHPLDPPDYTLKDLPDTKANSILYQEFENRTEKVLLQPDVENHLKRSKQRIKWAKIGGGGTCSQRLIDNLSRRIQFLEQCLKARKALTEGKYAAEVLKVKHDDLVRLEKTIGGFWARPRRVGKEWRYLSQELIGELADEPETLDGLEEFSVVNDLLHTIISSTGLCNLLLFGSSSPQRKRDGYFEDRMMGEQICNEQSVLHENKMHYGANGQSVLIDGAFAPSWIYEAKTIEARAAIVADFVSASLPDSAKDGKVRVWLSSWSDSVFEVDVEQEPRPLSFKEKDHLAQRAAALKDHLRHLLSNNAVLHHADTEIHEYATVGPSGVNIGFRGYGRIDDGFVFPTTLGPGEDFKDTWNGGRCPEEINHRGEEFNVLRGEFEHAIQCWWYLWQQYGEEIKGYLFQHHGEVDGNVEEPTTLDDHGSTTLEGTTPDQVICEEQESFEHSLHYHQPPAEILHDSGEIESFSIEEEEEGDSLIDDFTSSPPSTEDARANYSSPPSSFTNDQEPAPKPLPLKHQIEEPTAPSPKRRRISYLRKFNIHPSHLDGASRVCPETGETWWADSPPYFMFGETPTMASFISDQMKEDLQKGQEDLAKGSDFFAGGSKVSAVETNVSLSALPENEQQGLEENGSPSIVIAAKHVGTASEPIEIDEEPVDGDMSSDDETIVGSNSSSSQDEDMEDAGQASDHGEEPDSEEESDSDSGDESSDLDSEASSDDDSSEYESEPESKEKVDSSIGPGKRQLTAKGNASETTGGKVRQVAVSTSIATSHNNTPENSSQKKSISSARKTPAAMEAESIVSRKSILSNTNMTTSTPYACDDCGGGFSSVEVATLHADGTGHFPKHFDTQEHQAVFGELARGYEEELDAEDTAVCAAEDHNADEEVYSGEEEWNGFEQVNNEEGELYAEEETGSDKEGSYADEEDSSAEMELDAESEEEEEGIFGDEDMHNERDISAYEERLCHQEVVDSTPHEATLSKQSASVYNRQSVPAVKTSVQKTRTVIDSRNNPIVSKKITTAVTTTTHAMEPRTTAYKIAREIAPNDFQCGVIGCDFHDNPRRLSRHVMTHHPGNIKDWTVKGGFKCEWKDCSDRYRLATGLYQHCVDVHLPPVPKLIPSTNLSRLPTAPNHTKEYRVAAAPRLPVAPRVLARPQVPIQAQHSRDYNQRVEKTHSPHRNYTAKTETNVDSYDSDLDEEEIHVTDAETEEIENDEQNTTHTAQSSLPDYEDYEDYDCTNEDYDCPNEDYDCPNEDYDCPNEDYNSTTEDPEPQHTATANETILPKPKQPSMVDSDSECNSDSDPDSDSDSEPDIPTTPAVQKTPATAPPVRGGWGSLLFTPFTFLSGGQKRKRTEVTKEEAAETPVRSVKKVRFEEAARAGKGRGGGDSRERVREMERVGR</sequence>
<feature type="compositionally biased region" description="Basic and acidic residues" evidence="2">
    <location>
        <begin position="1453"/>
        <end position="1482"/>
    </location>
</feature>
<accession>A0A8H3USM7</accession>
<comment type="caution">
    <text evidence="5">The sequence shown here is derived from an EMBL/GenBank/DDBJ whole genome shotgun (WGS) entry which is preliminary data.</text>
</comment>
<evidence type="ECO:0000313" key="4">
    <source>
        <dbReference type="EMBL" id="KAE9969495.1"/>
    </source>
</evidence>
<keyword evidence="1" id="KW-0479">Metal-binding</keyword>
<feature type="compositionally biased region" description="Basic and acidic residues" evidence="2">
    <location>
        <begin position="1244"/>
        <end position="1256"/>
    </location>
</feature>
<keyword evidence="1" id="KW-0863">Zinc-finger</keyword>
<dbReference type="PROSITE" id="PS50157">
    <property type="entry name" value="ZINC_FINGER_C2H2_2"/>
    <property type="match status" value="1"/>
</dbReference>
<evidence type="ECO:0000313" key="5">
    <source>
        <dbReference type="EMBL" id="KAE9974523.1"/>
    </source>
</evidence>
<dbReference type="SMART" id="SM00355">
    <property type="entry name" value="ZnF_C2H2"/>
    <property type="match status" value="3"/>
</dbReference>
<feature type="region of interest" description="Disordered" evidence="2">
    <location>
        <begin position="553"/>
        <end position="616"/>
    </location>
</feature>
<dbReference type="EMBL" id="WNWR01000772">
    <property type="protein sequence ID" value="KAE9969495.1"/>
    <property type="molecule type" value="Genomic_DNA"/>
</dbReference>
<feature type="domain" description="C2H2-type" evidence="3">
    <location>
        <begin position="1167"/>
        <end position="1197"/>
    </location>
</feature>
<evidence type="ECO:0000313" key="6">
    <source>
        <dbReference type="Proteomes" id="UP000447873"/>
    </source>
</evidence>
<feature type="compositionally biased region" description="Acidic residues" evidence="2">
    <location>
        <begin position="735"/>
        <end position="752"/>
    </location>
</feature>
<reference evidence="5 6" key="1">
    <citation type="submission" date="2018-12" db="EMBL/GenBank/DDBJ databases">
        <title>Venturia inaequalis Genome Resource.</title>
        <authorList>
            <person name="Lichtner F.J."/>
        </authorList>
    </citation>
    <scope>NUCLEOTIDE SEQUENCE [LARGE SCALE GENOMIC DNA]</scope>
    <source>
        <strain evidence="5 6">120213</strain>
        <strain evidence="4 7">DMI_063113</strain>
    </source>
</reference>
<feature type="compositionally biased region" description="Polar residues" evidence="2">
    <location>
        <begin position="1297"/>
        <end position="1307"/>
    </location>
</feature>
<protein>
    <recommendedName>
        <fullName evidence="3">C2H2-type domain-containing protein</fullName>
    </recommendedName>
</protein>
<feature type="compositionally biased region" description="Polar residues" evidence="2">
    <location>
        <begin position="1263"/>
        <end position="1272"/>
    </location>
</feature>
<dbReference type="EMBL" id="WNWS01000217">
    <property type="protein sequence ID" value="KAE9974523.1"/>
    <property type="molecule type" value="Genomic_DNA"/>
</dbReference>
<proteinExistence type="predicted"/>
<dbReference type="GO" id="GO:0008270">
    <property type="term" value="F:zinc ion binding"/>
    <property type="evidence" value="ECO:0007669"/>
    <property type="project" value="UniProtKB-KW"/>
</dbReference>
<evidence type="ECO:0000313" key="7">
    <source>
        <dbReference type="Proteomes" id="UP000490939"/>
    </source>
</evidence>
<keyword evidence="7" id="KW-1185">Reference proteome</keyword>
<feature type="region of interest" description="Disordered" evidence="2">
    <location>
        <begin position="1236"/>
        <end position="1322"/>
    </location>
</feature>
<dbReference type="Proteomes" id="UP000490939">
    <property type="component" value="Unassembled WGS sequence"/>
</dbReference>
<organism evidence="5 6">
    <name type="scientific">Venturia inaequalis</name>
    <name type="common">Apple scab fungus</name>
    <dbReference type="NCBI Taxonomy" id="5025"/>
    <lineage>
        <taxon>Eukaryota</taxon>
        <taxon>Fungi</taxon>
        <taxon>Dikarya</taxon>
        <taxon>Ascomycota</taxon>
        <taxon>Pezizomycotina</taxon>
        <taxon>Dothideomycetes</taxon>
        <taxon>Pleosporomycetidae</taxon>
        <taxon>Venturiales</taxon>
        <taxon>Venturiaceae</taxon>
        <taxon>Venturia</taxon>
    </lineage>
</organism>
<feature type="compositionally biased region" description="Acidic residues" evidence="2">
    <location>
        <begin position="553"/>
        <end position="564"/>
    </location>
</feature>
<name>A0A8H3USM7_VENIN</name>
<feature type="region of interest" description="Disordered" evidence="2">
    <location>
        <begin position="991"/>
        <end position="1033"/>
    </location>
</feature>
<feature type="compositionally biased region" description="Acidic residues" evidence="2">
    <location>
        <begin position="777"/>
        <end position="812"/>
    </location>
</feature>